<dbReference type="Proteomes" id="UP001212152">
    <property type="component" value="Unassembled WGS sequence"/>
</dbReference>
<dbReference type="GO" id="GO:0006487">
    <property type="term" value="P:protein N-linked glycosylation"/>
    <property type="evidence" value="ECO:0007669"/>
    <property type="project" value="TreeGrafter"/>
</dbReference>
<name>A0AAD5TCY2_9FUNG</name>
<keyword evidence="3" id="KW-1185">Reference proteome</keyword>
<feature type="region of interest" description="Disordered" evidence="1">
    <location>
        <begin position="71"/>
        <end position="94"/>
    </location>
</feature>
<accession>A0AAD5TCY2</accession>
<protein>
    <submittedName>
        <fullName evidence="2">Uncharacterized protein</fullName>
    </submittedName>
</protein>
<reference evidence="2" key="1">
    <citation type="submission" date="2020-05" db="EMBL/GenBank/DDBJ databases">
        <title>Phylogenomic resolution of chytrid fungi.</title>
        <authorList>
            <person name="Stajich J.E."/>
            <person name="Amses K."/>
            <person name="Simmons R."/>
            <person name="Seto K."/>
            <person name="Myers J."/>
            <person name="Bonds A."/>
            <person name="Quandt C.A."/>
            <person name="Barry K."/>
            <person name="Liu P."/>
            <person name="Grigoriev I."/>
            <person name="Longcore J.E."/>
            <person name="James T.Y."/>
        </authorList>
    </citation>
    <scope>NUCLEOTIDE SEQUENCE</scope>
    <source>
        <strain evidence="2">JEL0379</strain>
    </source>
</reference>
<evidence type="ECO:0000313" key="2">
    <source>
        <dbReference type="EMBL" id="KAJ3170493.1"/>
    </source>
</evidence>
<dbReference type="EMBL" id="JADGJQ010000094">
    <property type="protein sequence ID" value="KAJ3170493.1"/>
    <property type="molecule type" value="Genomic_DNA"/>
</dbReference>
<dbReference type="GO" id="GO:0046921">
    <property type="term" value="F:alpha-(1-&gt;6)-fucosyltransferase activity"/>
    <property type="evidence" value="ECO:0007669"/>
    <property type="project" value="TreeGrafter"/>
</dbReference>
<comment type="caution">
    <text evidence="2">The sequence shown here is derived from an EMBL/GenBank/DDBJ whole genome shotgun (WGS) entry which is preliminary data.</text>
</comment>
<dbReference type="PANTHER" id="PTHR13132">
    <property type="entry name" value="ALPHA- 1,6 -FUCOSYLTRANSFERASE"/>
    <property type="match status" value="1"/>
</dbReference>
<evidence type="ECO:0000256" key="1">
    <source>
        <dbReference type="SAM" id="MobiDB-lite"/>
    </source>
</evidence>
<organism evidence="2 3">
    <name type="scientific">Geranomyces variabilis</name>
    <dbReference type="NCBI Taxonomy" id="109894"/>
    <lineage>
        <taxon>Eukaryota</taxon>
        <taxon>Fungi</taxon>
        <taxon>Fungi incertae sedis</taxon>
        <taxon>Chytridiomycota</taxon>
        <taxon>Chytridiomycota incertae sedis</taxon>
        <taxon>Chytridiomycetes</taxon>
        <taxon>Spizellomycetales</taxon>
        <taxon>Powellomycetaceae</taxon>
        <taxon>Geranomyces</taxon>
    </lineage>
</organism>
<feature type="compositionally biased region" description="Low complexity" evidence="1">
    <location>
        <begin position="71"/>
        <end position="86"/>
    </location>
</feature>
<proteinExistence type="predicted"/>
<evidence type="ECO:0000313" key="3">
    <source>
        <dbReference type="Proteomes" id="UP001212152"/>
    </source>
</evidence>
<dbReference type="PANTHER" id="PTHR13132:SF29">
    <property type="entry name" value="ALPHA-(1,6)-FUCOSYLTRANSFERASE"/>
    <property type="match status" value="1"/>
</dbReference>
<dbReference type="AlphaFoldDB" id="A0AAD5TCY2"/>
<sequence length="546" mass="61110">MLKAAHAGSCRARAFTVLLAIVFFVLFSLATRHALTTAPARKALAAAKEHLHVAPHQKEKQAEDLIPPPAATAAATVSEAQAAPASSPLPSPSPLPDAVVPLSRFDELMQNSLPPLAHSNDDPIDAASKRRLASIERLYAMGHVPWLSYLDSLDDAGLAPLTKLTQRWIYENQHPRKRDCERRRYMVSAGTQSIGLGAYLHKQGFGLGAALEFGVLFVLAPVGSEDGKYDFADNCGKPGDNGAHRMSSLECFTQPLSSCTAEDATRVANAWEVARQKTNDTTTPHPNMWFGDGDWRSVSHGNVTFTKDMIPTYLRDKLVAHFPGTVLTPAFFKLWWRGQSAAYLSRLNAATSDALRSLRLDPTLHRTWTHDDDRPYLAAPYPLPRGTMNLHVRHGDKATEMHLIPFTTYVNAAERLSSENPQMYLRRLFVSSEDPGVIEDAAWLPQRNETASGVLTSPDLRWRVFTSDIPRVNSGPYQQIDKYGASNMTRSWYLQLWMALECDAFFGTRASNWNRIIDEFRCIFVDKCQLPYFEMGPESDWRDYFW</sequence>
<gene>
    <name evidence="2" type="ORF">HDU87_008726</name>
</gene>